<accession>A0ABN9WC37</accession>
<feature type="region of interest" description="Disordered" evidence="1">
    <location>
        <begin position="163"/>
        <end position="184"/>
    </location>
</feature>
<sequence>MRKLHPDRAGCSHAVEAAVESVRQAKELCERGLSREAPPGKPSQLRAHVIGTQPGKRKLRLNWSAPKSCSGGAVRKYVVAVHDPSYGRALSVAVLEPDYSQELKRYVSMEELNFYVFAEEDLQKMPKVWQQASAQVQVAAANDAGQSEWEVLHIPLKGLVPGATIQADTRPPRQADAGGPSDSRGLSDPCIFALHVRRHRGEKLHKWLGEQTKAALSAWLRSVSLPSGGTKDEMVVRAFRAIEKTTTR</sequence>
<evidence type="ECO:0000256" key="1">
    <source>
        <dbReference type="SAM" id="MobiDB-lite"/>
    </source>
</evidence>
<proteinExistence type="predicted"/>
<organism evidence="2 3">
    <name type="scientific">Prorocentrum cordatum</name>
    <dbReference type="NCBI Taxonomy" id="2364126"/>
    <lineage>
        <taxon>Eukaryota</taxon>
        <taxon>Sar</taxon>
        <taxon>Alveolata</taxon>
        <taxon>Dinophyceae</taxon>
        <taxon>Prorocentrales</taxon>
        <taxon>Prorocentraceae</taxon>
        <taxon>Prorocentrum</taxon>
    </lineage>
</organism>
<evidence type="ECO:0000313" key="3">
    <source>
        <dbReference type="Proteomes" id="UP001189429"/>
    </source>
</evidence>
<dbReference type="Proteomes" id="UP001189429">
    <property type="component" value="Unassembled WGS sequence"/>
</dbReference>
<keyword evidence="3" id="KW-1185">Reference proteome</keyword>
<dbReference type="SUPFAM" id="SSF49265">
    <property type="entry name" value="Fibronectin type III"/>
    <property type="match status" value="1"/>
</dbReference>
<protein>
    <submittedName>
        <fullName evidence="2">Uncharacterized protein</fullName>
    </submittedName>
</protein>
<evidence type="ECO:0000313" key="2">
    <source>
        <dbReference type="EMBL" id="CAK0882444.1"/>
    </source>
</evidence>
<comment type="caution">
    <text evidence="2">The sequence shown here is derived from an EMBL/GenBank/DDBJ whole genome shotgun (WGS) entry which is preliminary data.</text>
</comment>
<name>A0ABN9WC37_9DINO</name>
<dbReference type="InterPro" id="IPR013783">
    <property type="entry name" value="Ig-like_fold"/>
</dbReference>
<dbReference type="EMBL" id="CAUYUJ010018294">
    <property type="protein sequence ID" value="CAK0882444.1"/>
    <property type="molecule type" value="Genomic_DNA"/>
</dbReference>
<gene>
    <name evidence="2" type="ORF">PCOR1329_LOCUS64964</name>
</gene>
<dbReference type="InterPro" id="IPR036116">
    <property type="entry name" value="FN3_sf"/>
</dbReference>
<reference evidence="2" key="1">
    <citation type="submission" date="2023-10" db="EMBL/GenBank/DDBJ databases">
        <authorList>
            <person name="Chen Y."/>
            <person name="Shah S."/>
            <person name="Dougan E. K."/>
            <person name="Thang M."/>
            <person name="Chan C."/>
        </authorList>
    </citation>
    <scope>NUCLEOTIDE SEQUENCE [LARGE SCALE GENOMIC DNA]</scope>
</reference>
<dbReference type="Gene3D" id="2.60.40.10">
    <property type="entry name" value="Immunoglobulins"/>
    <property type="match status" value="1"/>
</dbReference>